<evidence type="ECO:0000313" key="2">
    <source>
        <dbReference type="WBParaSite" id="nRc.2.0.1.t32706-RA"/>
    </source>
</evidence>
<protein>
    <submittedName>
        <fullName evidence="2">Uncharacterized protein</fullName>
    </submittedName>
</protein>
<evidence type="ECO:0000313" key="1">
    <source>
        <dbReference type="Proteomes" id="UP000887565"/>
    </source>
</evidence>
<name>A0A915K307_ROMCU</name>
<dbReference type="AlphaFoldDB" id="A0A915K307"/>
<reference evidence="2" key="1">
    <citation type="submission" date="2022-11" db="UniProtKB">
        <authorList>
            <consortium name="WormBaseParasite"/>
        </authorList>
    </citation>
    <scope>IDENTIFICATION</scope>
</reference>
<keyword evidence="1" id="KW-1185">Reference proteome</keyword>
<accession>A0A915K307</accession>
<dbReference type="Proteomes" id="UP000887565">
    <property type="component" value="Unplaced"/>
</dbReference>
<proteinExistence type="predicted"/>
<sequence>MLHRVVSGGAGCPIHTNRRRCVVPHSGLSYFTAQYRAAVPLLKCTQVQIGASDANHLRAPYCNSALRRLYPFTVDVYAYKWKLFSGYPCVY</sequence>
<organism evidence="1 2">
    <name type="scientific">Romanomermis culicivorax</name>
    <name type="common">Nematode worm</name>
    <dbReference type="NCBI Taxonomy" id="13658"/>
    <lineage>
        <taxon>Eukaryota</taxon>
        <taxon>Metazoa</taxon>
        <taxon>Ecdysozoa</taxon>
        <taxon>Nematoda</taxon>
        <taxon>Enoplea</taxon>
        <taxon>Dorylaimia</taxon>
        <taxon>Mermithida</taxon>
        <taxon>Mermithoidea</taxon>
        <taxon>Mermithidae</taxon>
        <taxon>Romanomermis</taxon>
    </lineage>
</organism>
<dbReference type="WBParaSite" id="nRc.2.0.1.t32706-RA">
    <property type="protein sequence ID" value="nRc.2.0.1.t32706-RA"/>
    <property type="gene ID" value="nRc.2.0.1.g32706"/>
</dbReference>